<gene>
    <name evidence="1" type="ORF">CANVERA_P4879</name>
</gene>
<dbReference type="InterPro" id="IPR007396">
    <property type="entry name" value="TR_PAI2-type"/>
</dbReference>
<dbReference type="OrthoDB" id="2101473at2759"/>
<keyword evidence="2" id="KW-1185">Reference proteome</keyword>
<dbReference type="AlphaFoldDB" id="A0A9W4XCA5"/>
<sequence>MYIPKKYSESNWEQIEYLIKTYPLATVITTDKTGKIIANHIPFYLKEDGDNYHLIAHIAKANPQLPSLEDNSNVLVIFQSNNTYITPNYYPGKQETHKYVPTWDFASAHIYGSSKIIDDFQFVRDQLNYLTNQQEAKKETDKWKVSDAPENYLNIMQKAITGLQISIESTECKFKFEQGMKENDINGVINGLKNDGKVDLSNLTKETNIRAKSSKQKQ</sequence>
<dbReference type="PANTHER" id="PTHR35802:SF1">
    <property type="entry name" value="PROTEASE SYNTHASE AND SPORULATION PROTEIN PAI 2"/>
    <property type="match status" value="1"/>
</dbReference>
<name>A0A9W4XCA5_9ASCO</name>
<reference evidence="1" key="1">
    <citation type="submission" date="2022-12" db="EMBL/GenBank/DDBJ databases">
        <authorList>
            <person name="Brejova B."/>
        </authorList>
    </citation>
    <scope>NUCLEOTIDE SEQUENCE</scope>
</reference>
<organism evidence="1 2">
    <name type="scientific">Candida verbasci</name>
    <dbReference type="NCBI Taxonomy" id="1227364"/>
    <lineage>
        <taxon>Eukaryota</taxon>
        <taxon>Fungi</taxon>
        <taxon>Dikarya</taxon>
        <taxon>Ascomycota</taxon>
        <taxon>Saccharomycotina</taxon>
        <taxon>Pichiomycetes</taxon>
        <taxon>Debaryomycetaceae</taxon>
        <taxon>Candida/Lodderomyces clade</taxon>
        <taxon>Candida</taxon>
    </lineage>
</organism>
<dbReference type="Gene3D" id="2.30.110.10">
    <property type="entry name" value="Electron Transport, Fmn-binding Protein, Chain A"/>
    <property type="match status" value="1"/>
</dbReference>
<dbReference type="PANTHER" id="PTHR35802">
    <property type="entry name" value="PROTEASE SYNTHASE AND SPORULATION PROTEIN PAI 2"/>
    <property type="match status" value="1"/>
</dbReference>
<dbReference type="InterPro" id="IPR012349">
    <property type="entry name" value="Split_barrel_FMN-bd"/>
</dbReference>
<dbReference type="Proteomes" id="UP001152885">
    <property type="component" value="Unassembled WGS sequence"/>
</dbReference>
<dbReference type="Pfam" id="PF04299">
    <property type="entry name" value="FMN_bind_2"/>
    <property type="match status" value="1"/>
</dbReference>
<evidence type="ECO:0008006" key="3">
    <source>
        <dbReference type="Google" id="ProtNLM"/>
    </source>
</evidence>
<dbReference type="EMBL" id="CANTUO010000006">
    <property type="protein sequence ID" value="CAI5760369.1"/>
    <property type="molecule type" value="Genomic_DNA"/>
</dbReference>
<evidence type="ECO:0000313" key="2">
    <source>
        <dbReference type="Proteomes" id="UP001152885"/>
    </source>
</evidence>
<dbReference type="PIRSF" id="PIRSF010372">
    <property type="entry name" value="PaiB"/>
    <property type="match status" value="1"/>
</dbReference>
<comment type="caution">
    <text evidence="1">The sequence shown here is derived from an EMBL/GenBank/DDBJ whole genome shotgun (WGS) entry which is preliminary data.</text>
</comment>
<dbReference type="SUPFAM" id="SSF50475">
    <property type="entry name" value="FMN-binding split barrel"/>
    <property type="match status" value="1"/>
</dbReference>
<protein>
    <recommendedName>
        <fullName evidence="3">Transcriptional regulator</fullName>
    </recommendedName>
</protein>
<evidence type="ECO:0000313" key="1">
    <source>
        <dbReference type="EMBL" id="CAI5760369.1"/>
    </source>
</evidence>
<accession>A0A9W4XCA5</accession>
<proteinExistence type="predicted"/>